<dbReference type="Pfam" id="PF13580">
    <property type="entry name" value="SIS_2"/>
    <property type="match status" value="1"/>
</dbReference>
<protein>
    <submittedName>
        <fullName evidence="2">SIS domain-containing protein</fullName>
    </submittedName>
</protein>
<sequence>MLDDIRHYIEHSIDVKTAILNNDRLLLKIYQASQLVISSIRRKGKILIAGNGGSAADAMHMATEFTVKFYSPSSPLAAIALSADSCVITAAGNDFNFEYVFSRQIEALGCENDVFIAISTSGTSKNILNAIDAAKRKNMQVIFLTSEMLGVTYLQKADIALCVPSNDIPLIQEAHGMIEHLICLEVEKERVREF</sequence>
<dbReference type="InterPro" id="IPR046348">
    <property type="entry name" value="SIS_dom_sf"/>
</dbReference>
<evidence type="ECO:0000313" key="2">
    <source>
        <dbReference type="EMBL" id="HIS74430.1"/>
    </source>
</evidence>
<dbReference type="CDD" id="cd05006">
    <property type="entry name" value="SIS_GmhA"/>
    <property type="match status" value="1"/>
</dbReference>
<dbReference type="Gene3D" id="3.40.50.10490">
    <property type="entry name" value="Glucose-6-phosphate isomerase like protein, domain 1"/>
    <property type="match status" value="1"/>
</dbReference>
<evidence type="ECO:0000313" key="3">
    <source>
        <dbReference type="Proteomes" id="UP000886865"/>
    </source>
</evidence>
<dbReference type="EMBL" id="DVJQ01000046">
    <property type="protein sequence ID" value="HIS74430.1"/>
    <property type="molecule type" value="Genomic_DNA"/>
</dbReference>
<dbReference type="SUPFAM" id="SSF53697">
    <property type="entry name" value="SIS domain"/>
    <property type="match status" value="1"/>
</dbReference>
<accession>A0A9D1FJN4</accession>
<reference evidence="2" key="1">
    <citation type="submission" date="2020-10" db="EMBL/GenBank/DDBJ databases">
        <authorList>
            <person name="Gilroy R."/>
        </authorList>
    </citation>
    <scope>NUCLEOTIDE SEQUENCE</scope>
    <source>
        <strain evidence="2">CHK152-2871</strain>
    </source>
</reference>
<evidence type="ECO:0000259" key="1">
    <source>
        <dbReference type="PROSITE" id="PS51464"/>
    </source>
</evidence>
<dbReference type="PANTHER" id="PTHR30390">
    <property type="entry name" value="SEDOHEPTULOSE 7-PHOSPHATE ISOMERASE / DNAA INITIATOR-ASSOCIATING FACTOR FOR REPLICATION INITIATION"/>
    <property type="match status" value="1"/>
</dbReference>
<dbReference type="PROSITE" id="PS51464">
    <property type="entry name" value="SIS"/>
    <property type="match status" value="1"/>
</dbReference>
<comment type="caution">
    <text evidence="2">The sequence shown here is derived from an EMBL/GenBank/DDBJ whole genome shotgun (WGS) entry which is preliminary data.</text>
</comment>
<dbReference type="GO" id="GO:1901135">
    <property type="term" value="P:carbohydrate derivative metabolic process"/>
    <property type="evidence" value="ECO:0007669"/>
    <property type="project" value="InterPro"/>
</dbReference>
<dbReference type="InterPro" id="IPR001347">
    <property type="entry name" value="SIS_dom"/>
</dbReference>
<name>A0A9D1FJN4_9BACT</name>
<dbReference type="GO" id="GO:0097367">
    <property type="term" value="F:carbohydrate derivative binding"/>
    <property type="evidence" value="ECO:0007669"/>
    <property type="project" value="InterPro"/>
</dbReference>
<feature type="domain" description="SIS" evidence="1">
    <location>
        <begin position="36"/>
        <end position="188"/>
    </location>
</feature>
<dbReference type="InterPro" id="IPR035461">
    <property type="entry name" value="GmhA/DiaA"/>
</dbReference>
<reference evidence="2" key="2">
    <citation type="journal article" date="2021" name="PeerJ">
        <title>Extensive microbial diversity within the chicken gut microbiome revealed by metagenomics and culture.</title>
        <authorList>
            <person name="Gilroy R."/>
            <person name="Ravi A."/>
            <person name="Getino M."/>
            <person name="Pursley I."/>
            <person name="Horton D.L."/>
            <person name="Alikhan N.F."/>
            <person name="Baker D."/>
            <person name="Gharbi K."/>
            <person name="Hall N."/>
            <person name="Watson M."/>
            <person name="Adriaenssens E.M."/>
            <person name="Foster-Nyarko E."/>
            <person name="Jarju S."/>
            <person name="Secka A."/>
            <person name="Antonio M."/>
            <person name="Oren A."/>
            <person name="Chaudhuri R.R."/>
            <person name="La Ragione R."/>
            <person name="Hildebrand F."/>
            <person name="Pallen M.J."/>
        </authorList>
    </citation>
    <scope>NUCLEOTIDE SEQUENCE</scope>
    <source>
        <strain evidence="2">CHK152-2871</strain>
    </source>
</reference>
<gene>
    <name evidence="2" type="ORF">IAA86_05380</name>
</gene>
<dbReference type="InterPro" id="IPR050099">
    <property type="entry name" value="SIS_GmhA/DiaA_subfam"/>
</dbReference>
<dbReference type="AlphaFoldDB" id="A0A9D1FJN4"/>
<dbReference type="Proteomes" id="UP000886865">
    <property type="component" value="Unassembled WGS sequence"/>
</dbReference>
<proteinExistence type="predicted"/>
<organism evidence="2 3">
    <name type="scientific">Candidatus Galligastranaerophilus intestinavium</name>
    <dbReference type="NCBI Taxonomy" id="2840836"/>
    <lineage>
        <taxon>Bacteria</taxon>
        <taxon>Candidatus Galligastranaerophilus</taxon>
    </lineage>
</organism>